<organism evidence="1">
    <name type="scientific">marine sediment metagenome</name>
    <dbReference type="NCBI Taxonomy" id="412755"/>
    <lineage>
        <taxon>unclassified sequences</taxon>
        <taxon>metagenomes</taxon>
        <taxon>ecological metagenomes</taxon>
    </lineage>
</organism>
<name>X0U7J2_9ZZZZ</name>
<sequence length="91" mass="9980">MPETKPGNYRAIVQAVWSDASVSHCVVTEVNDQVRSLGDMPANTADKWLVKYRLFYPDDTDLLARAIQEATALTAAASGSDSEHERNDQAV</sequence>
<dbReference type="EMBL" id="BARS01029193">
    <property type="protein sequence ID" value="GAG01774.1"/>
    <property type="molecule type" value="Genomic_DNA"/>
</dbReference>
<gene>
    <name evidence="1" type="ORF">S01H1_45656</name>
</gene>
<dbReference type="AlphaFoldDB" id="X0U7J2"/>
<reference evidence="1" key="1">
    <citation type="journal article" date="2014" name="Front. Microbiol.">
        <title>High frequency of phylogenetically diverse reductive dehalogenase-homologous genes in deep subseafloor sedimentary metagenomes.</title>
        <authorList>
            <person name="Kawai M."/>
            <person name="Futagami T."/>
            <person name="Toyoda A."/>
            <person name="Takaki Y."/>
            <person name="Nishi S."/>
            <person name="Hori S."/>
            <person name="Arai W."/>
            <person name="Tsubouchi T."/>
            <person name="Morono Y."/>
            <person name="Uchiyama I."/>
            <person name="Ito T."/>
            <person name="Fujiyama A."/>
            <person name="Inagaki F."/>
            <person name="Takami H."/>
        </authorList>
    </citation>
    <scope>NUCLEOTIDE SEQUENCE</scope>
    <source>
        <strain evidence="1">Expedition CK06-06</strain>
    </source>
</reference>
<evidence type="ECO:0000313" key="1">
    <source>
        <dbReference type="EMBL" id="GAG01774.1"/>
    </source>
</evidence>
<comment type="caution">
    <text evidence="1">The sequence shown here is derived from an EMBL/GenBank/DDBJ whole genome shotgun (WGS) entry which is preliminary data.</text>
</comment>
<proteinExistence type="predicted"/>
<accession>X0U7J2</accession>
<protein>
    <submittedName>
        <fullName evidence="1">Uncharacterized protein</fullName>
    </submittedName>
</protein>